<keyword evidence="1 3" id="KW-0808">Transferase</keyword>
<dbReference type="PANTHER" id="PTHR13947:SF37">
    <property type="entry name" value="LD18367P"/>
    <property type="match status" value="1"/>
</dbReference>
<protein>
    <submittedName>
        <fullName evidence="3">Acetyltransferase</fullName>
    </submittedName>
</protein>
<name>A0A0L6CNQ5_9MICO</name>
<dbReference type="Pfam" id="PF00583">
    <property type="entry name" value="Acetyltransf_1"/>
    <property type="match status" value="1"/>
</dbReference>
<reference evidence="4" key="1">
    <citation type="submission" date="2015-03" db="EMBL/GenBank/DDBJ databases">
        <title>Luteipulveratus halotolerans sp. nov., a novel actinobacterium (Dermacoccaceae) from Sarawak, Malaysia.</title>
        <authorList>
            <person name="Juboi H."/>
            <person name="Basik A."/>
            <person name="Shamsul S.S."/>
            <person name="Arnold P."/>
            <person name="Schmitt E.K."/>
            <person name="Sanglier J.-J."/>
            <person name="Yeo T."/>
        </authorList>
    </citation>
    <scope>NUCLEOTIDE SEQUENCE [LARGE SCALE GENOMIC DNA]</scope>
    <source>
        <strain evidence="4">C296001</strain>
    </source>
</reference>
<dbReference type="OrthoDB" id="273614at2"/>
<dbReference type="InterPro" id="IPR050769">
    <property type="entry name" value="NAT_camello-type"/>
</dbReference>
<sequence>MSFTFVQVDPQDHALLSQVGDITKRAYVDGGHLAVDDDYATHLADAAGRARDGELWAAVEDRTVLGSVAFGPPGSPLAEVAGPDEAEFRMLSVDAAARGRGVGSALVRQCIARARAHHLRAIVLSTQPTMRDAHRIYERLGFARTPERDWKPVPSVTLKTYRLDL</sequence>
<dbReference type="STRING" id="1631356.VV01_11000"/>
<evidence type="ECO:0000256" key="1">
    <source>
        <dbReference type="ARBA" id="ARBA00022679"/>
    </source>
</evidence>
<organism evidence="3 4">
    <name type="scientific">Luteipulveratus halotolerans</name>
    <dbReference type="NCBI Taxonomy" id="1631356"/>
    <lineage>
        <taxon>Bacteria</taxon>
        <taxon>Bacillati</taxon>
        <taxon>Actinomycetota</taxon>
        <taxon>Actinomycetes</taxon>
        <taxon>Micrococcales</taxon>
        <taxon>Dermacoccaceae</taxon>
        <taxon>Luteipulveratus</taxon>
    </lineage>
</organism>
<dbReference type="GO" id="GO:0008080">
    <property type="term" value="F:N-acetyltransferase activity"/>
    <property type="evidence" value="ECO:0007669"/>
    <property type="project" value="InterPro"/>
</dbReference>
<dbReference type="InterPro" id="IPR016181">
    <property type="entry name" value="Acyl_CoA_acyltransferase"/>
</dbReference>
<accession>A0A0L6CNQ5</accession>
<dbReference type="PATRIC" id="fig|1631356.3.peg.2147"/>
<dbReference type="CDD" id="cd04301">
    <property type="entry name" value="NAT_SF"/>
    <property type="match status" value="1"/>
</dbReference>
<dbReference type="PANTHER" id="PTHR13947">
    <property type="entry name" value="GNAT FAMILY N-ACETYLTRANSFERASE"/>
    <property type="match status" value="1"/>
</dbReference>
<evidence type="ECO:0000259" key="2">
    <source>
        <dbReference type="PROSITE" id="PS51186"/>
    </source>
</evidence>
<dbReference type="InterPro" id="IPR000182">
    <property type="entry name" value="GNAT_dom"/>
</dbReference>
<dbReference type="EMBL" id="LAIR01000002">
    <property type="protein sequence ID" value="KNX39389.1"/>
    <property type="molecule type" value="Genomic_DNA"/>
</dbReference>
<keyword evidence="4" id="KW-1185">Reference proteome</keyword>
<dbReference type="Proteomes" id="UP000037397">
    <property type="component" value="Unassembled WGS sequence"/>
</dbReference>
<dbReference type="AlphaFoldDB" id="A0A0L6CNQ5"/>
<proteinExistence type="predicted"/>
<dbReference type="RefSeq" id="WP_050671873.1">
    <property type="nucleotide sequence ID" value="NZ_LAIR01000002.1"/>
</dbReference>
<feature type="domain" description="N-acetyltransferase" evidence="2">
    <location>
        <begin position="6"/>
        <end position="164"/>
    </location>
</feature>
<dbReference type="Gene3D" id="3.40.630.30">
    <property type="match status" value="1"/>
</dbReference>
<evidence type="ECO:0000313" key="3">
    <source>
        <dbReference type="EMBL" id="KNX39389.1"/>
    </source>
</evidence>
<gene>
    <name evidence="3" type="ORF">VV01_11000</name>
</gene>
<evidence type="ECO:0000313" key="4">
    <source>
        <dbReference type="Proteomes" id="UP000037397"/>
    </source>
</evidence>
<dbReference type="PROSITE" id="PS51186">
    <property type="entry name" value="GNAT"/>
    <property type="match status" value="1"/>
</dbReference>
<dbReference type="SUPFAM" id="SSF55729">
    <property type="entry name" value="Acyl-CoA N-acyltransferases (Nat)"/>
    <property type="match status" value="1"/>
</dbReference>
<comment type="caution">
    <text evidence="3">The sequence shown here is derived from an EMBL/GenBank/DDBJ whole genome shotgun (WGS) entry which is preliminary data.</text>
</comment>